<dbReference type="EMBL" id="CP007243">
    <property type="protein sequence ID" value="AIA31128.1"/>
    <property type="molecule type" value="Genomic_DNA"/>
</dbReference>
<dbReference type="GO" id="GO:0006203">
    <property type="term" value="P:dGTP catabolic process"/>
    <property type="evidence" value="ECO:0007669"/>
    <property type="project" value="TreeGrafter"/>
</dbReference>
<reference evidence="4" key="1">
    <citation type="submission" date="2014-02" db="EMBL/GenBank/DDBJ databases">
        <title>Complete genome sequence and comparative genomic analysis of the nitrogen-fixing bacterium Leptospirillum ferriphilum YSK.</title>
        <authorList>
            <person name="Guo X."/>
            <person name="Yin H."/>
            <person name="Liang Y."/>
            <person name="Hu Q."/>
            <person name="Ma L."/>
            <person name="Xiao Y."/>
            <person name="Zhang X."/>
            <person name="Qiu G."/>
            <person name="Liu X."/>
        </authorList>
    </citation>
    <scope>NUCLEOTIDE SEQUENCE [LARGE SCALE GENOMIC DNA]</scope>
    <source>
        <strain evidence="4">YSK</strain>
    </source>
</reference>
<keyword evidence="3" id="KW-0378">Hydrolase</keyword>
<dbReference type="InterPro" id="IPR003607">
    <property type="entry name" value="HD/PDEase_dom"/>
</dbReference>
<organism evidence="3 4">
    <name type="scientific">Leptospirillum ferriphilum YSK</name>
    <dbReference type="NCBI Taxonomy" id="1441628"/>
    <lineage>
        <taxon>Bacteria</taxon>
        <taxon>Pseudomonadati</taxon>
        <taxon>Nitrospirota</taxon>
        <taxon>Nitrospiria</taxon>
        <taxon>Nitrospirales</taxon>
        <taxon>Nitrospiraceae</taxon>
        <taxon>Leptospirillum</taxon>
    </lineage>
</organism>
<reference evidence="3 4" key="2">
    <citation type="journal article" date="2015" name="Biomed. Res. Int.">
        <title>Effects of Arsenite Resistance on the Growth and Functional Gene Expression of Leptospirillum ferriphilum and Acidithiobacillus thiooxidans in Pure Culture and Coculture.</title>
        <authorList>
            <person name="Jiang H."/>
            <person name="Liang Y."/>
            <person name="Yin H."/>
            <person name="Xiao Y."/>
            <person name="Guo X."/>
            <person name="Xu Y."/>
            <person name="Hu Q."/>
            <person name="Liu H."/>
            <person name="Liu X."/>
        </authorList>
    </citation>
    <scope>NUCLEOTIDE SEQUENCE [LARGE SCALE GENOMIC DNA]</scope>
    <source>
        <strain evidence="3 4">YSK</strain>
    </source>
</reference>
<dbReference type="CDD" id="cd00077">
    <property type="entry name" value="HDc"/>
    <property type="match status" value="1"/>
</dbReference>
<feature type="domain" description="HD/PDEase" evidence="2">
    <location>
        <begin position="85"/>
        <end position="245"/>
    </location>
</feature>
<dbReference type="SUPFAM" id="SSF109604">
    <property type="entry name" value="HD-domain/PDEase-like"/>
    <property type="match status" value="1"/>
</dbReference>
<name>A0A059XW64_9BACT</name>
<dbReference type="SMART" id="SM00471">
    <property type="entry name" value="HDc"/>
    <property type="match status" value="1"/>
</dbReference>
<dbReference type="KEGG" id="lfp:Y981_11505"/>
<keyword evidence="4" id="KW-1185">Reference proteome</keyword>
<dbReference type="Gene3D" id="1.10.3210.10">
    <property type="entry name" value="Hypothetical protein af1432"/>
    <property type="match status" value="1"/>
</dbReference>
<evidence type="ECO:0000256" key="1">
    <source>
        <dbReference type="SAM" id="MobiDB-lite"/>
    </source>
</evidence>
<dbReference type="Pfam" id="PF01966">
    <property type="entry name" value="HD"/>
    <property type="match status" value="1"/>
</dbReference>
<dbReference type="Pfam" id="PF19276">
    <property type="entry name" value="HD_assoc_2"/>
    <property type="match status" value="1"/>
</dbReference>
<dbReference type="PANTHER" id="PTHR11373">
    <property type="entry name" value="DEOXYNUCLEOSIDE TRIPHOSPHATE TRIPHOSPHOHYDROLASE"/>
    <property type="match status" value="1"/>
</dbReference>
<feature type="compositionally biased region" description="Polar residues" evidence="1">
    <location>
        <begin position="1"/>
        <end position="10"/>
    </location>
</feature>
<dbReference type="PANTHER" id="PTHR11373:SF4">
    <property type="entry name" value="DEOXYNUCLEOSIDE TRIPHOSPHATE TRIPHOSPHOHYDROLASE SAMHD1"/>
    <property type="match status" value="1"/>
</dbReference>
<dbReference type="InterPro" id="IPR006674">
    <property type="entry name" value="HD_domain"/>
</dbReference>
<dbReference type="AlphaFoldDB" id="A0A059XW64"/>
<sequence length="484" mass="55012">MSCLSQTQGGDVSLFPPMDPSPDHSEDPFHGVSLFSDPVHGYIRFTSSPAKKSGASEADLIDSSWIQRLRSIFQLQSARLVFPSAEHSRFVHSLGAMHIAGRFARHLYPSFSRSYPDLLSPSLFEELLRVSALLHDVGHGPFCHFFDEHVLKPKFGLSHERLGQILIRGPLRTIVESLDRSPSGLFSPGEKLSADWVAYLIGKGSGPNPVPVDMPQLAALKPLFSGLFTVDNLDYVLRDSYMCGVAIGPVDMERLLYYAHVREGRLALHRSGLGAFEMFVTTRAFMYRQIYFHRTTRLFDMSLRDLIEETMDFWGLANPADNLSVYQELTDHALLESVRRWGQDASDPGRKALGSRWRRFLERKKEWRMVYEKEDVQTTIFGPPERIGQDLEDLMGIRGEKSAFRVDVAYRDNRPENPWNMGDRQILIYDPLTGKLDQAPLAEMLERLPVRQLAVRVFARPEEDDVGAIERVRHYFEKGPSGKS</sequence>
<dbReference type="InterPro" id="IPR045509">
    <property type="entry name" value="HD_assoc_2"/>
</dbReference>
<dbReference type="GO" id="GO:0008832">
    <property type="term" value="F:dGTPase activity"/>
    <property type="evidence" value="ECO:0007669"/>
    <property type="project" value="TreeGrafter"/>
</dbReference>
<protein>
    <submittedName>
        <fullName evidence="3">Metal-dependent phosphohydrolase</fullName>
    </submittedName>
</protein>
<dbReference type="Proteomes" id="UP000027059">
    <property type="component" value="Chromosome"/>
</dbReference>
<dbReference type="InterPro" id="IPR050135">
    <property type="entry name" value="dGTPase-like"/>
</dbReference>
<evidence type="ECO:0000313" key="3">
    <source>
        <dbReference type="EMBL" id="AIA31128.1"/>
    </source>
</evidence>
<gene>
    <name evidence="3" type="ORF">Y981_11505</name>
</gene>
<feature type="region of interest" description="Disordered" evidence="1">
    <location>
        <begin position="1"/>
        <end position="27"/>
    </location>
</feature>
<evidence type="ECO:0000259" key="2">
    <source>
        <dbReference type="SMART" id="SM00471"/>
    </source>
</evidence>
<dbReference type="HOGENOM" id="CLU_026821_3_2_0"/>
<proteinExistence type="predicted"/>
<evidence type="ECO:0000313" key="4">
    <source>
        <dbReference type="Proteomes" id="UP000027059"/>
    </source>
</evidence>
<accession>A0A059XW64</accession>